<comment type="similarity">
    <text evidence="1">Belongs to the bacterial ribosomal protein bL9 family.</text>
</comment>
<dbReference type="InterPro" id="IPR000244">
    <property type="entry name" value="Ribosomal_bL9"/>
</dbReference>
<feature type="domain" description="Ribosomal protein L9" evidence="5">
    <location>
        <begin position="57"/>
        <end position="93"/>
    </location>
</feature>
<evidence type="ECO:0000313" key="7">
    <source>
        <dbReference type="Proteomes" id="UP000070133"/>
    </source>
</evidence>
<dbReference type="GO" id="GO:1990904">
    <property type="term" value="C:ribonucleoprotein complex"/>
    <property type="evidence" value="ECO:0007669"/>
    <property type="project" value="UniProtKB-KW"/>
</dbReference>
<evidence type="ECO:0000256" key="1">
    <source>
        <dbReference type="ARBA" id="ARBA00010605"/>
    </source>
</evidence>
<feature type="compositionally biased region" description="Low complexity" evidence="4">
    <location>
        <begin position="193"/>
        <end position="208"/>
    </location>
</feature>
<dbReference type="EMBL" id="LFZN01000211">
    <property type="protein sequence ID" value="KXS95535.1"/>
    <property type="molecule type" value="Genomic_DNA"/>
</dbReference>
<organism evidence="6 7">
    <name type="scientific">Pseudocercospora eumusae</name>
    <dbReference type="NCBI Taxonomy" id="321146"/>
    <lineage>
        <taxon>Eukaryota</taxon>
        <taxon>Fungi</taxon>
        <taxon>Dikarya</taxon>
        <taxon>Ascomycota</taxon>
        <taxon>Pezizomycotina</taxon>
        <taxon>Dothideomycetes</taxon>
        <taxon>Dothideomycetidae</taxon>
        <taxon>Mycosphaerellales</taxon>
        <taxon>Mycosphaerellaceae</taxon>
        <taxon>Pseudocercospora</taxon>
    </lineage>
</organism>
<name>A0A139GZA8_9PEZI</name>
<evidence type="ECO:0000256" key="4">
    <source>
        <dbReference type="SAM" id="MobiDB-lite"/>
    </source>
</evidence>
<evidence type="ECO:0000256" key="2">
    <source>
        <dbReference type="ARBA" id="ARBA00022980"/>
    </source>
</evidence>
<dbReference type="GO" id="GO:0003735">
    <property type="term" value="F:structural constituent of ribosome"/>
    <property type="evidence" value="ECO:0007669"/>
    <property type="project" value="InterPro"/>
</dbReference>
<reference evidence="6 7" key="1">
    <citation type="submission" date="2015-07" db="EMBL/GenBank/DDBJ databases">
        <title>Comparative genomics of the Sigatoka disease complex on banana suggests a link between parallel evolutionary changes in Pseudocercospora fijiensis and Pseudocercospora eumusae and increased virulence on the banana host.</title>
        <authorList>
            <person name="Chang T.-C."/>
            <person name="Salvucci A."/>
            <person name="Crous P.W."/>
            <person name="Stergiopoulos I."/>
        </authorList>
    </citation>
    <scope>NUCLEOTIDE SEQUENCE [LARGE SCALE GENOMIC DNA]</scope>
    <source>
        <strain evidence="6 7">CBS 114824</strain>
    </source>
</reference>
<dbReference type="InterPro" id="IPR020070">
    <property type="entry name" value="Ribosomal_bL9_N"/>
</dbReference>
<protein>
    <recommendedName>
        <fullName evidence="5">Ribosomal protein L9 domain-containing protein</fullName>
    </recommendedName>
</protein>
<dbReference type="OrthoDB" id="5555409at2759"/>
<accession>A0A139GZA8</accession>
<dbReference type="InterPro" id="IPR036935">
    <property type="entry name" value="Ribosomal_bL9_N_sf"/>
</dbReference>
<evidence type="ECO:0000256" key="3">
    <source>
        <dbReference type="ARBA" id="ARBA00023274"/>
    </source>
</evidence>
<feature type="compositionally biased region" description="Basic and acidic residues" evidence="4">
    <location>
        <begin position="183"/>
        <end position="192"/>
    </location>
</feature>
<dbReference type="Proteomes" id="UP000070133">
    <property type="component" value="Unassembled WGS sequence"/>
</dbReference>
<keyword evidence="7" id="KW-1185">Reference proteome</keyword>
<keyword evidence="2" id="KW-0689">Ribosomal protein</keyword>
<dbReference type="PANTHER" id="PTHR21368">
    <property type="entry name" value="50S RIBOSOMAL PROTEIN L9"/>
    <property type="match status" value="1"/>
</dbReference>
<proteinExistence type="inferred from homology"/>
<sequence length="304" mass="33538">MAFPLPPRTIPQCSACLRSYAYAWATLSDTSASQNALRQQTRGKKTSAKASGTVPARLLKDLPGFGKAGSIVPVTRGELRNHWLPKRIAAYVTLIEQRQLRRDNIQIVRDYNFGKKDDLAAAAVAEPAQTSEPTLVYEQKAPEVEKLTAQRSMDLLDIFVPHRLDFYREPIMEEEKLEEPEAAAEKKEDKQQRSASSAASDLLAARSSIAREKPKPKMTGAIYGSVSPHDILLAVRAATATNDEAARVVIAESDIQFLDPQAQSENKIKSIGDFTIELNIKGAEEGIRRNVRVMPQESSREPAG</sequence>
<dbReference type="STRING" id="321146.A0A139GZA8"/>
<dbReference type="Gene3D" id="3.40.5.10">
    <property type="entry name" value="Ribosomal protein L9, N-terminal domain"/>
    <property type="match status" value="1"/>
</dbReference>
<dbReference type="SUPFAM" id="SSF55658">
    <property type="entry name" value="L9 N-domain-like"/>
    <property type="match status" value="1"/>
</dbReference>
<evidence type="ECO:0000259" key="5">
    <source>
        <dbReference type="Pfam" id="PF01281"/>
    </source>
</evidence>
<dbReference type="Pfam" id="PF01281">
    <property type="entry name" value="Ribosomal_L9_N"/>
    <property type="match status" value="1"/>
</dbReference>
<dbReference type="InterPro" id="IPR009027">
    <property type="entry name" value="Ribosomal_bL9/RNase_H1_N"/>
</dbReference>
<dbReference type="GO" id="GO:0005840">
    <property type="term" value="C:ribosome"/>
    <property type="evidence" value="ECO:0007669"/>
    <property type="project" value="UniProtKB-KW"/>
</dbReference>
<gene>
    <name evidence="6" type="ORF">AC578_6984</name>
</gene>
<feature type="region of interest" description="Disordered" evidence="4">
    <location>
        <begin position="175"/>
        <end position="221"/>
    </location>
</feature>
<dbReference type="GO" id="GO:0006412">
    <property type="term" value="P:translation"/>
    <property type="evidence" value="ECO:0007669"/>
    <property type="project" value="InterPro"/>
</dbReference>
<evidence type="ECO:0000313" key="6">
    <source>
        <dbReference type="EMBL" id="KXS95535.1"/>
    </source>
</evidence>
<dbReference type="AlphaFoldDB" id="A0A139GZA8"/>
<comment type="caution">
    <text evidence="6">The sequence shown here is derived from an EMBL/GenBank/DDBJ whole genome shotgun (WGS) entry which is preliminary data.</text>
</comment>
<keyword evidence="3" id="KW-0687">Ribonucleoprotein</keyword>